<reference evidence="3" key="1">
    <citation type="submission" date="2012-03" db="EMBL/GenBank/DDBJ databases">
        <title>Complete sequence of chromosome of Deinococcus peraridilitoris DSM 19664.</title>
        <authorList>
            <person name="Lucas S."/>
            <person name="Copeland A."/>
            <person name="Lapidus A."/>
            <person name="Glavina del Rio T."/>
            <person name="Dalin E."/>
            <person name="Tice H."/>
            <person name="Bruce D."/>
            <person name="Goodwin L."/>
            <person name="Pitluck S."/>
            <person name="Peters L."/>
            <person name="Mikhailova N."/>
            <person name="Lu M."/>
            <person name="Kyrpides N."/>
            <person name="Mavromatis K."/>
            <person name="Ivanova N."/>
            <person name="Brettin T."/>
            <person name="Detter J.C."/>
            <person name="Han C."/>
            <person name="Larimer F."/>
            <person name="Land M."/>
            <person name="Hauser L."/>
            <person name="Markowitz V."/>
            <person name="Cheng J.-F."/>
            <person name="Hugenholtz P."/>
            <person name="Woyke T."/>
            <person name="Wu D."/>
            <person name="Pukall R."/>
            <person name="Steenblock K."/>
            <person name="Brambilla E."/>
            <person name="Klenk H.-P."/>
            <person name="Eisen J.A."/>
        </authorList>
    </citation>
    <scope>NUCLEOTIDE SEQUENCE [LARGE SCALE GENOMIC DNA]</scope>
    <source>
        <strain evidence="3">DSM 19664 / LMG 22246 / CIP 109416 / KR-200</strain>
    </source>
</reference>
<feature type="coiled-coil region" evidence="1">
    <location>
        <begin position="114"/>
        <end position="144"/>
    </location>
</feature>
<organism evidence="2 3">
    <name type="scientific">Deinococcus peraridilitoris (strain DSM 19664 / LMG 22246 / CIP 109416 / KR-200)</name>
    <dbReference type="NCBI Taxonomy" id="937777"/>
    <lineage>
        <taxon>Bacteria</taxon>
        <taxon>Thermotogati</taxon>
        <taxon>Deinococcota</taxon>
        <taxon>Deinococci</taxon>
        <taxon>Deinococcales</taxon>
        <taxon>Deinococcaceae</taxon>
        <taxon>Deinococcus</taxon>
    </lineage>
</organism>
<protein>
    <submittedName>
        <fullName evidence="2">Uncharacterized protein</fullName>
    </submittedName>
</protein>
<keyword evidence="1" id="KW-0175">Coiled coil</keyword>
<dbReference type="EMBL" id="CP003382">
    <property type="protein sequence ID" value="AFZ68101.1"/>
    <property type="molecule type" value="Genomic_DNA"/>
</dbReference>
<dbReference type="PATRIC" id="fig|937777.3.peg.2645"/>
<sequence length="223" mass="25126">MPRRRKFRSVDEHTPGSFDARLALLLELPAPAPRDGTYADLRSGLVREEREALDRALELQQLLTSVTQDSRARRAVGGVAAQSELAGYARGYRAGLRAARRIAEQAQSQAGRVLEGLQDEVLRLNDEAARLRSELEQVRAARERKVRSVRKDEVHVPENAEEARRVARNIEEFLKIAEGGEMDLEEIRARLPEEANVRDALHHLLLARRATIHGSNLRLVQPD</sequence>
<dbReference type="KEGG" id="dpd:Deipe_2636"/>
<name>L0A2P8_DEIPD</name>
<evidence type="ECO:0000313" key="2">
    <source>
        <dbReference type="EMBL" id="AFZ68101.1"/>
    </source>
</evidence>
<evidence type="ECO:0000313" key="3">
    <source>
        <dbReference type="Proteomes" id="UP000010467"/>
    </source>
</evidence>
<dbReference type="Proteomes" id="UP000010467">
    <property type="component" value="Chromosome"/>
</dbReference>
<gene>
    <name evidence="2" type="ordered locus">Deipe_2636</name>
</gene>
<dbReference type="HOGENOM" id="CLU_1238557_0_0_0"/>
<proteinExistence type="predicted"/>
<keyword evidence="3" id="KW-1185">Reference proteome</keyword>
<dbReference type="AlphaFoldDB" id="L0A2P8"/>
<accession>L0A2P8</accession>
<evidence type="ECO:0000256" key="1">
    <source>
        <dbReference type="SAM" id="Coils"/>
    </source>
</evidence>